<accession>A0A974CPM9</accession>
<organism evidence="1 2">
    <name type="scientific">Xenopus laevis</name>
    <name type="common">African clawed frog</name>
    <dbReference type="NCBI Taxonomy" id="8355"/>
    <lineage>
        <taxon>Eukaryota</taxon>
        <taxon>Metazoa</taxon>
        <taxon>Chordata</taxon>
        <taxon>Craniata</taxon>
        <taxon>Vertebrata</taxon>
        <taxon>Euteleostomi</taxon>
        <taxon>Amphibia</taxon>
        <taxon>Batrachia</taxon>
        <taxon>Anura</taxon>
        <taxon>Pipoidea</taxon>
        <taxon>Pipidae</taxon>
        <taxon>Xenopodinae</taxon>
        <taxon>Xenopus</taxon>
        <taxon>Xenopus</taxon>
    </lineage>
</organism>
<protein>
    <submittedName>
        <fullName evidence="1">Uncharacterized protein</fullName>
    </submittedName>
</protein>
<gene>
    <name evidence="1" type="ORF">XELAEV_18031279mg</name>
</gene>
<dbReference type="EMBL" id="CM004476">
    <property type="protein sequence ID" value="OCT76091.1"/>
    <property type="molecule type" value="Genomic_DNA"/>
</dbReference>
<name>A0A974CPM9_XENLA</name>
<dbReference type="Proteomes" id="UP000694892">
    <property type="component" value="Chromosome 6L"/>
</dbReference>
<reference evidence="2" key="1">
    <citation type="journal article" date="2016" name="Nature">
        <title>Genome evolution in the allotetraploid frog Xenopus laevis.</title>
        <authorList>
            <person name="Session A.M."/>
            <person name="Uno Y."/>
            <person name="Kwon T."/>
            <person name="Chapman J.A."/>
            <person name="Toyoda A."/>
            <person name="Takahashi S."/>
            <person name="Fukui A."/>
            <person name="Hikosaka A."/>
            <person name="Suzuki A."/>
            <person name="Kondo M."/>
            <person name="van Heeringen S.J."/>
            <person name="Quigley I."/>
            <person name="Heinz S."/>
            <person name="Ogino H."/>
            <person name="Ochi H."/>
            <person name="Hellsten U."/>
            <person name="Lyons J.B."/>
            <person name="Simakov O."/>
            <person name="Putnam N."/>
            <person name="Stites J."/>
            <person name="Kuroki Y."/>
            <person name="Tanaka T."/>
            <person name="Michiue T."/>
            <person name="Watanabe M."/>
            <person name="Bogdanovic O."/>
            <person name="Lister R."/>
            <person name="Georgiou G."/>
            <person name="Paranjpe S.S."/>
            <person name="van Kruijsbergen I."/>
            <person name="Shu S."/>
            <person name="Carlson J."/>
            <person name="Kinoshita T."/>
            <person name="Ohta Y."/>
            <person name="Mawaribuchi S."/>
            <person name="Jenkins J."/>
            <person name="Grimwood J."/>
            <person name="Schmutz J."/>
            <person name="Mitros T."/>
            <person name="Mozaffari S.V."/>
            <person name="Suzuki Y."/>
            <person name="Haramoto Y."/>
            <person name="Yamamoto T.S."/>
            <person name="Takagi C."/>
            <person name="Heald R."/>
            <person name="Miller K."/>
            <person name="Haudenschild C."/>
            <person name="Kitzman J."/>
            <person name="Nakayama T."/>
            <person name="Izutsu Y."/>
            <person name="Robert J."/>
            <person name="Fortriede J."/>
            <person name="Burns K."/>
            <person name="Lotay V."/>
            <person name="Karimi K."/>
            <person name="Yasuoka Y."/>
            <person name="Dichmann D.S."/>
            <person name="Flajnik M.F."/>
            <person name="Houston D.W."/>
            <person name="Shendure J."/>
            <person name="DuPasquier L."/>
            <person name="Vize P.D."/>
            <person name="Zorn A.M."/>
            <person name="Ito M."/>
            <person name="Marcotte E.M."/>
            <person name="Wallingford J.B."/>
            <person name="Ito Y."/>
            <person name="Asashima M."/>
            <person name="Ueno N."/>
            <person name="Matsuda Y."/>
            <person name="Veenstra G.J."/>
            <person name="Fujiyama A."/>
            <person name="Harland R.M."/>
            <person name="Taira M."/>
            <person name="Rokhsar D.S."/>
        </authorList>
    </citation>
    <scope>NUCLEOTIDE SEQUENCE [LARGE SCALE GENOMIC DNA]</scope>
    <source>
        <strain evidence="2">J</strain>
    </source>
</reference>
<proteinExistence type="predicted"/>
<dbReference type="AlphaFoldDB" id="A0A974CPM9"/>
<sequence>MKYRLFNTRTCSLSTAERLQIECTDAVRYIACHSPPTTRDPAHTALRHVVPHTCKYGTALLPVALLSSSKYVFLLCVVHQPAHLLGHSASLEFPQAPQDCRGGEAAVGGTTPVASDDVTAPIVIPKVFFQKLDRLISPFVWGVGRKRLKLDTLKKATDSEGAALPDFELHYLATQLAPIKLWTSIDTQCPSSAVLMTLYNQENPLLQEVLRSPIGRTQTKIYPLIQLARTIWARSQATVFVSNHPETPIWENQQLQEFTHVEAGRAWQSKGITVVHHLIQDNSLKTFDQIQQAFGK</sequence>
<evidence type="ECO:0000313" key="1">
    <source>
        <dbReference type="EMBL" id="OCT76091.1"/>
    </source>
</evidence>
<evidence type="ECO:0000313" key="2">
    <source>
        <dbReference type="Proteomes" id="UP000694892"/>
    </source>
</evidence>